<dbReference type="Proteomes" id="UP000027120">
    <property type="component" value="Unassembled WGS sequence"/>
</dbReference>
<dbReference type="AlphaFoldDB" id="A0A067DYQ0"/>
<proteinExistence type="predicted"/>
<feature type="region of interest" description="Disordered" evidence="1">
    <location>
        <begin position="70"/>
        <end position="97"/>
    </location>
</feature>
<evidence type="ECO:0000313" key="3">
    <source>
        <dbReference type="Proteomes" id="UP000027120"/>
    </source>
</evidence>
<keyword evidence="3" id="KW-1185">Reference proteome</keyword>
<dbReference type="EMBL" id="KK785157">
    <property type="protein sequence ID" value="KDO47978.1"/>
    <property type="molecule type" value="Genomic_DNA"/>
</dbReference>
<dbReference type="PANTHER" id="PTHR46250">
    <property type="entry name" value="MYB/SANT-LIKE DNA-BINDING DOMAIN PROTEIN-RELATED"/>
    <property type="match status" value="1"/>
</dbReference>
<feature type="non-terminal residue" evidence="2">
    <location>
        <position position="1"/>
    </location>
</feature>
<dbReference type="SMR" id="A0A067DYQ0"/>
<dbReference type="PANTHER" id="PTHR46250:SF15">
    <property type="entry name" value="OS01G0523800 PROTEIN"/>
    <property type="match status" value="1"/>
</dbReference>
<name>A0A067DYQ0_CITSI</name>
<evidence type="ECO:0000256" key="1">
    <source>
        <dbReference type="SAM" id="MobiDB-lite"/>
    </source>
</evidence>
<protein>
    <submittedName>
        <fullName evidence="2">Uncharacterized protein</fullName>
    </submittedName>
</protein>
<organism evidence="2 3">
    <name type="scientific">Citrus sinensis</name>
    <name type="common">Sweet orange</name>
    <name type="synonym">Citrus aurantium var. sinensis</name>
    <dbReference type="NCBI Taxonomy" id="2711"/>
    <lineage>
        <taxon>Eukaryota</taxon>
        <taxon>Viridiplantae</taxon>
        <taxon>Streptophyta</taxon>
        <taxon>Embryophyta</taxon>
        <taxon>Tracheophyta</taxon>
        <taxon>Spermatophyta</taxon>
        <taxon>Magnoliopsida</taxon>
        <taxon>eudicotyledons</taxon>
        <taxon>Gunneridae</taxon>
        <taxon>Pentapetalae</taxon>
        <taxon>rosids</taxon>
        <taxon>malvids</taxon>
        <taxon>Sapindales</taxon>
        <taxon>Rutaceae</taxon>
        <taxon>Aurantioideae</taxon>
        <taxon>Citrus</taxon>
    </lineage>
</organism>
<dbReference type="STRING" id="2711.A0A067DYQ0"/>
<evidence type="ECO:0000313" key="2">
    <source>
        <dbReference type="EMBL" id="KDO47978.1"/>
    </source>
</evidence>
<gene>
    <name evidence="2" type="ORF">CISIN_1g037181mg</name>
</gene>
<accession>A0A067DYQ0</accession>
<reference evidence="2 3" key="1">
    <citation type="submission" date="2014-04" db="EMBL/GenBank/DDBJ databases">
        <authorList>
            <consortium name="International Citrus Genome Consortium"/>
            <person name="Gmitter F."/>
            <person name="Chen C."/>
            <person name="Farmerie W."/>
            <person name="Harkins T."/>
            <person name="Desany B."/>
            <person name="Mohiuddin M."/>
            <person name="Kodira C."/>
            <person name="Borodovsky M."/>
            <person name="Lomsadze A."/>
            <person name="Burns P."/>
            <person name="Jenkins J."/>
            <person name="Prochnik S."/>
            <person name="Shu S."/>
            <person name="Chapman J."/>
            <person name="Pitluck S."/>
            <person name="Schmutz J."/>
            <person name="Rokhsar D."/>
        </authorList>
    </citation>
    <scope>NUCLEOTIDE SEQUENCE</scope>
</reference>
<sequence length="187" mass="21337">SHKEATNLKNKAFLYYEDLYMIYSKDHAIGKNAEAPADVVEELERIETNNEAQGENLNVENVGDDVDDNVSFSLASRKRPKTSNSSSRRMRRNKDSKELGELKELTTLIVAQMKDSSNVVTRAMGQEINEKQVGLSEEFKKINNLTTVERLKATTQIARDSAVLNVFYSLWDEDRETWVKLFLDGEI</sequence>